<feature type="compositionally biased region" description="Basic and acidic residues" evidence="1">
    <location>
        <begin position="78"/>
        <end position="90"/>
    </location>
</feature>
<gene>
    <name evidence="2" type="ORF">H0E87_020298</name>
</gene>
<name>A0A8T2XK30_POPDE</name>
<evidence type="ECO:0000313" key="3">
    <source>
        <dbReference type="Proteomes" id="UP000807159"/>
    </source>
</evidence>
<evidence type="ECO:0000313" key="2">
    <source>
        <dbReference type="EMBL" id="KAH8493488.1"/>
    </source>
</evidence>
<dbReference type="AlphaFoldDB" id="A0A8T2XK30"/>
<proteinExistence type="predicted"/>
<sequence>SDLGEGSRLGQSTSGEGVETSTRTISSAGEGNIEPSSSTHVTGSAGEGNTESNSPNNSDAGAEYMHNETTPSSPQIHVQDRPDIHEREETVWQPNDQRMPNIR</sequence>
<evidence type="ECO:0000256" key="1">
    <source>
        <dbReference type="SAM" id="MobiDB-lite"/>
    </source>
</evidence>
<dbReference type="EMBL" id="JACEGQ020000011">
    <property type="protein sequence ID" value="KAH8493488.1"/>
    <property type="molecule type" value="Genomic_DNA"/>
</dbReference>
<comment type="caution">
    <text evidence="2">The sequence shown here is derived from an EMBL/GenBank/DDBJ whole genome shotgun (WGS) entry which is preliminary data.</text>
</comment>
<keyword evidence="3" id="KW-1185">Reference proteome</keyword>
<feature type="compositionally biased region" description="Polar residues" evidence="1">
    <location>
        <begin position="92"/>
        <end position="103"/>
    </location>
</feature>
<feature type="non-terminal residue" evidence="2">
    <location>
        <position position="1"/>
    </location>
</feature>
<organism evidence="2 3">
    <name type="scientific">Populus deltoides</name>
    <name type="common">Eastern poplar</name>
    <name type="synonym">Eastern cottonwood</name>
    <dbReference type="NCBI Taxonomy" id="3696"/>
    <lineage>
        <taxon>Eukaryota</taxon>
        <taxon>Viridiplantae</taxon>
        <taxon>Streptophyta</taxon>
        <taxon>Embryophyta</taxon>
        <taxon>Tracheophyta</taxon>
        <taxon>Spermatophyta</taxon>
        <taxon>Magnoliopsida</taxon>
        <taxon>eudicotyledons</taxon>
        <taxon>Gunneridae</taxon>
        <taxon>Pentapetalae</taxon>
        <taxon>rosids</taxon>
        <taxon>fabids</taxon>
        <taxon>Malpighiales</taxon>
        <taxon>Salicaceae</taxon>
        <taxon>Saliceae</taxon>
        <taxon>Populus</taxon>
    </lineage>
</organism>
<protein>
    <submittedName>
        <fullName evidence="2">Uncharacterized protein</fullName>
    </submittedName>
</protein>
<feature type="compositionally biased region" description="Polar residues" evidence="1">
    <location>
        <begin position="67"/>
        <end position="76"/>
    </location>
</feature>
<dbReference type="Proteomes" id="UP000807159">
    <property type="component" value="Chromosome 11"/>
</dbReference>
<feature type="region of interest" description="Disordered" evidence="1">
    <location>
        <begin position="1"/>
        <end position="103"/>
    </location>
</feature>
<accession>A0A8T2XK30</accession>
<reference evidence="2" key="1">
    <citation type="journal article" date="2021" name="J. Hered.">
        <title>Genome Assembly of Salicaceae Populus deltoides (Eastern Cottonwood) I-69 Based on Nanopore Sequencing and Hi-C Technologies.</title>
        <authorList>
            <person name="Bai S."/>
            <person name="Wu H."/>
            <person name="Zhang J."/>
            <person name="Pan Z."/>
            <person name="Zhao W."/>
            <person name="Li Z."/>
            <person name="Tong C."/>
        </authorList>
    </citation>
    <scope>NUCLEOTIDE SEQUENCE</scope>
    <source>
        <tissue evidence="2">Leaf</tissue>
    </source>
</reference>
<feature type="compositionally biased region" description="Polar residues" evidence="1">
    <location>
        <begin position="9"/>
        <end position="59"/>
    </location>
</feature>